<gene>
    <name evidence="2" type="ORF">LCGC14_2296780</name>
</gene>
<accession>A0A0F9DC97</accession>
<dbReference type="AlphaFoldDB" id="A0A0F9DC97"/>
<proteinExistence type="predicted"/>
<sequence length="169" mass="18483">MSPLTDRSQAKESGFAQVRAALSKFKGTVASAEFGVWGGELIDPNTGKKRVPREFLEVTCTDVEVLEVSEDLSMEIDEWNFRVNCSEYNGSFWVDKFLASADEHKVQIPEGLVGKVITWVKDSITYEFKNGETGKAENFIIEAIEGDAPKAAKPKPAVKPKATAKAAAP</sequence>
<dbReference type="EMBL" id="LAZR01032296">
    <property type="protein sequence ID" value="KKL51306.1"/>
    <property type="molecule type" value="Genomic_DNA"/>
</dbReference>
<evidence type="ECO:0000313" key="2">
    <source>
        <dbReference type="EMBL" id="KKL51306.1"/>
    </source>
</evidence>
<name>A0A0F9DC97_9ZZZZ</name>
<feature type="compositionally biased region" description="Low complexity" evidence="1">
    <location>
        <begin position="159"/>
        <end position="169"/>
    </location>
</feature>
<feature type="region of interest" description="Disordered" evidence="1">
    <location>
        <begin position="150"/>
        <end position="169"/>
    </location>
</feature>
<protein>
    <submittedName>
        <fullName evidence="2">Uncharacterized protein</fullName>
    </submittedName>
</protein>
<comment type="caution">
    <text evidence="2">The sequence shown here is derived from an EMBL/GenBank/DDBJ whole genome shotgun (WGS) entry which is preliminary data.</text>
</comment>
<organism evidence="2">
    <name type="scientific">marine sediment metagenome</name>
    <dbReference type="NCBI Taxonomy" id="412755"/>
    <lineage>
        <taxon>unclassified sequences</taxon>
        <taxon>metagenomes</taxon>
        <taxon>ecological metagenomes</taxon>
    </lineage>
</organism>
<reference evidence="2" key="1">
    <citation type="journal article" date="2015" name="Nature">
        <title>Complex archaea that bridge the gap between prokaryotes and eukaryotes.</title>
        <authorList>
            <person name="Spang A."/>
            <person name="Saw J.H."/>
            <person name="Jorgensen S.L."/>
            <person name="Zaremba-Niedzwiedzka K."/>
            <person name="Martijn J."/>
            <person name="Lind A.E."/>
            <person name="van Eijk R."/>
            <person name="Schleper C."/>
            <person name="Guy L."/>
            <person name="Ettema T.J."/>
        </authorList>
    </citation>
    <scope>NUCLEOTIDE SEQUENCE</scope>
</reference>
<evidence type="ECO:0000256" key="1">
    <source>
        <dbReference type="SAM" id="MobiDB-lite"/>
    </source>
</evidence>
<feature type="non-terminal residue" evidence="2">
    <location>
        <position position="169"/>
    </location>
</feature>